<comment type="similarity">
    <text evidence="1 9">Belongs to the peptidase S11 family.</text>
</comment>
<feature type="active site" evidence="7">
    <location>
        <position position="125"/>
    </location>
</feature>
<keyword evidence="12" id="KW-0121">Carboxypeptidase</keyword>
<keyword evidence="10" id="KW-1133">Transmembrane helix</keyword>
<feature type="active site" description="Proton acceptor" evidence="7">
    <location>
        <position position="68"/>
    </location>
</feature>
<protein>
    <submittedName>
        <fullName evidence="12">D-alanyl-D-alanine carboxypeptidase</fullName>
    </submittedName>
</protein>
<dbReference type="PRINTS" id="PR00725">
    <property type="entry name" value="DADACBPTASE1"/>
</dbReference>
<reference evidence="12 13" key="1">
    <citation type="submission" date="2016-11" db="EMBL/GenBank/DDBJ databases">
        <authorList>
            <person name="Jaros S."/>
            <person name="Januszkiewicz K."/>
            <person name="Wedrychowicz H."/>
        </authorList>
    </citation>
    <scope>NUCLEOTIDE SEQUENCE [LARGE SCALE GENOMIC DNA]</scope>
    <source>
        <strain evidence="12 13">DSM 21864</strain>
    </source>
</reference>
<keyword evidence="6" id="KW-0961">Cell wall biogenesis/degradation</keyword>
<dbReference type="RefSeq" id="WP_073009755.1">
    <property type="nucleotide sequence ID" value="NZ_FQZO01000006.1"/>
</dbReference>
<evidence type="ECO:0000256" key="4">
    <source>
        <dbReference type="ARBA" id="ARBA00022960"/>
    </source>
</evidence>
<evidence type="ECO:0000256" key="10">
    <source>
        <dbReference type="SAM" id="Phobius"/>
    </source>
</evidence>
<sequence length="421" mass="47094">MRYKKIIGTLVLALSINILSPNLVKKAHAEVKPPNIQGKFAITMDLKTGEIIYTKAPDSKAYPASTTKLLTALLLAENKSKEDTLKFTPDALKQPDYAIYRSFGPIPLGTTMSAGDAMKGLMLFSGNDIAYVIADNVAGSNAKFSEMMNSKLKEWNLKDTHFVNPNGLPDANHYTTPYELAIITKKAYENPWVKETMNTKNATIKTSNNLIINVENRNKNVGVDGCVAGKTGYTKDAGRCLATVYERDGRTLIGIVMNSVYDLNDTAVFEDMKKVIDYSYAAEKTSFMKADTTVGTYPIKYKLFKFFGPEKTIDVPFILTEDVNIYDNEINKNETKGIVEIKETDGWNLAKNPKASIFKVSQRVSSHEYAVKANITTQDLLKQNIVIYGITLAAIIFILVLIILIIRIFSKRSRKRGRRRY</sequence>
<evidence type="ECO:0000259" key="11">
    <source>
        <dbReference type="Pfam" id="PF00768"/>
    </source>
</evidence>
<keyword evidence="12" id="KW-0645">Protease</keyword>
<accession>A0A1M6KWZ7</accession>
<dbReference type="EMBL" id="FQZO01000006">
    <property type="protein sequence ID" value="SHJ63424.1"/>
    <property type="molecule type" value="Genomic_DNA"/>
</dbReference>
<evidence type="ECO:0000256" key="9">
    <source>
        <dbReference type="RuleBase" id="RU004016"/>
    </source>
</evidence>
<evidence type="ECO:0000256" key="3">
    <source>
        <dbReference type="ARBA" id="ARBA00022801"/>
    </source>
</evidence>
<evidence type="ECO:0000256" key="8">
    <source>
        <dbReference type="PIRSR" id="PIRSR618044-2"/>
    </source>
</evidence>
<dbReference type="AlphaFoldDB" id="A0A1M6KWZ7"/>
<keyword evidence="2" id="KW-0732">Signal</keyword>
<feature type="binding site" evidence="8">
    <location>
        <position position="230"/>
    </location>
    <ligand>
        <name>substrate</name>
    </ligand>
</feature>
<keyword evidence="3" id="KW-0378">Hydrolase</keyword>
<dbReference type="GO" id="GO:0006508">
    <property type="term" value="P:proteolysis"/>
    <property type="evidence" value="ECO:0007669"/>
    <property type="project" value="InterPro"/>
</dbReference>
<evidence type="ECO:0000256" key="2">
    <source>
        <dbReference type="ARBA" id="ARBA00022729"/>
    </source>
</evidence>
<gene>
    <name evidence="12" type="ORF">SAMN05444401_3524</name>
</gene>
<evidence type="ECO:0000256" key="6">
    <source>
        <dbReference type="ARBA" id="ARBA00023316"/>
    </source>
</evidence>
<keyword evidence="10" id="KW-0812">Transmembrane</keyword>
<feature type="active site" description="Acyl-ester intermediate" evidence="7">
    <location>
        <position position="65"/>
    </location>
</feature>
<dbReference type="PANTHER" id="PTHR21581:SF26">
    <property type="entry name" value="D-ALANYL-D-ALANINE ENDOPEPTIDASE"/>
    <property type="match status" value="1"/>
</dbReference>
<name>A0A1M6KWZ7_9CLOT</name>
<evidence type="ECO:0000256" key="5">
    <source>
        <dbReference type="ARBA" id="ARBA00022984"/>
    </source>
</evidence>
<dbReference type="InterPro" id="IPR018044">
    <property type="entry name" value="Peptidase_S11"/>
</dbReference>
<organism evidence="12 13">
    <name type="scientific">Clostridium amylolyticum</name>
    <dbReference type="NCBI Taxonomy" id="1121298"/>
    <lineage>
        <taxon>Bacteria</taxon>
        <taxon>Bacillati</taxon>
        <taxon>Bacillota</taxon>
        <taxon>Clostridia</taxon>
        <taxon>Eubacteriales</taxon>
        <taxon>Clostridiaceae</taxon>
        <taxon>Clostridium</taxon>
    </lineage>
</organism>
<feature type="domain" description="Peptidase S11 D-alanyl-D-alanine carboxypeptidase A N-terminal" evidence="11">
    <location>
        <begin position="30"/>
        <end position="259"/>
    </location>
</feature>
<keyword evidence="13" id="KW-1185">Reference proteome</keyword>
<dbReference type="InterPro" id="IPR001967">
    <property type="entry name" value="Peptidase_S11_N"/>
</dbReference>
<evidence type="ECO:0000313" key="13">
    <source>
        <dbReference type="Proteomes" id="UP000184080"/>
    </source>
</evidence>
<evidence type="ECO:0000256" key="7">
    <source>
        <dbReference type="PIRSR" id="PIRSR618044-1"/>
    </source>
</evidence>
<dbReference type="SUPFAM" id="SSF56601">
    <property type="entry name" value="beta-lactamase/transpeptidase-like"/>
    <property type="match status" value="1"/>
</dbReference>
<dbReference type="GO" id="GO:0009002">
    <property type="term" value="F:serine-type D-Ala-D-Ala carboxypeptidase activity"/>
    <property type="evidence" value="ECO:0007669"/>
    <property type="project" value="InterPro"/>
</dbReference>
<dbReference type="GO" id="GO:0009252">
    <property type="term" value="P:peptidoglycan biosynthetic process"/>
    <property type="evidence" value="ECO:0007669"/>
    <property type="project" value="UniProtKB-KW"/>
</dbReference>
<dbReference type="GO" id="GO:0008360">
    <property type="term" value="P:regulation of cell shape"/>
    <property type="evidence" value="ECO:0007669"/>
    <property type="project" value="UniProtKB-KW"/>
</dbReference>
<evidence type="ECO:0000256" key="1">
    <source>
        <dbReference type="ARBA" id="ARBA00007164"/>
    </source>
</evidence>
<keyword evidence="10" id="KW-0472">Membrane</keyword>
<dbReference type="STRING" id="1121298.SAMN05444401_3524"/>
<proteinExistence type="inferred from homology"/>
<evidence type="ECO:0000313" key="12">
    <source>
        <dbReference type="EMBL" id="SHJ63424.1"/>
    </source>
</evidence>
<dbReference type="Gene3D" id="3.40.710.10">
    <property type="entry name" value="DD-peptidase/beta-lactamase superfamily"/>
    <property type="match status" value="1"/>
</dbReference>
<dbReference type="PANTHER" id="PTHR21581">
    <property type="entry name" value="D-ALANYL-D-ALANINE CARBOXYPEPTIDASE"/>
    <property type="match status" value="1"/>
</dbReference>
<dbReference type="Proteomes" id="UP000184080">
    <property type="component" value="Unassembled WGS sequence"/>
</dbReference>
<dbReference type="Pfam" id="PF00768">
    <property type="entry name" value="Peptidase_S11"/>
    <property type="match status" value="1"/>
</dbReference>
<dbReference type="GO" id="GO:0071555">
    <property type="term" value="P:cell wall organization"/>
    <property type="evidence" value="ECO:0007669"/>
    <property type="project" value="UniProtKB-KW"/>
</dbReference>
<dbReference type="InterPro" id="IPR012338">
    <property type="entry name" value="Beta-lactam/transpept-like"/>
</dbReference>
<keyword evidence="4" id="KW-0133">Cell shape</keyword>
<feature type="transmembrane region" description="Helical" evidence="10">
    <location>
        <begin position="385"/>
        <end position="410"/>
    </location>
</feature>
<keyword evidence="5" id="KW-0573">Peptidoglycan synthesis</keyword>